<name>A0A553HSP9_9PEZI</name>
<accession>A0A553HSP9</accession>
<sequence>MPSLPDSDGKPLLTFKIELEMLMAPPAEPISRGLISNDEWASMVDPLRRSLDKKGLRNCTVVNHGTEPDDERWCIIRNSATSNENKDDATCYFRFVSPILRYYNIDSFDQHMGDLRIVFPVFNIHGCKLSSSNSTRFRVIPSEEAVSTFTLAQAREVAKTVQRYSGVLEQFADKIDRDCFLLGAR</sequence>
<dbReference type="EMBL" id="VFLP01000050">
    <property type="protein sequence ID" value="TRX90986.1"/>
    <property type="molecule type" value="Genomic_DNA"/>
</dbReference>
<protein>
    <submittedName>
        <fullName evidence="1">Uncharacterized protein</fullName>
    </submittedName>
</protein>
<gene>
    <name evidence="1" type="ORF">FHL15_008191</name>
</gene>
<comment type="caution">
    <text evidence="1">The sequence shown here is derived from an EMBL/GenBank/DDBJ whole genome shotgun (WGS) entry which is preliminary data.</text>
</comment>
<evidence type="ECO:0000313" key="2">
    <source>
        <dbReference type="Proteomes" id="UP000319160"/>
    </source>
</evidence>
<dbReference type="OrthoDB" id="4751507at2759"/>
<dbReference type="Proteomes" id="UP000319160">
    <property type="component" value="Unassembled WGS sequence"/>
</dbReference>
<evidence type="ECO:0000313" key="1">
    <source>
        <dbReference type="EMBL" id="TRX90986.1"/>
    </source>
</evidence>
<keyword evidence="2" id="KW-1185">Reference proteome</keyword>
<proteinExistence type="predicted"/>
<organism evidence="1 2">
    <name type="scientific">Xylaria flabelliformis</name>
    <dbReference type="NCBI Taxonomy" id="2512241"/>
    <lineage>
        <taxon>Eukaryota</taxon>
        <taxon>Fungi</taxon>
        <taxon>Dikarya</taxon>
        <taxon>Ascomycota</taxon>
        <taxon>Pezizomycotina</taxon>
        <taxon>Sordariomycetes</taxon>
        <taxon>Xylariomycetidae</taxon>
        <taxon>Xylariales</taxon>
        <taxon>Xylariaceae</taxon>
        <taxon>Xylaria</taxon>
    </lineage>
</organism>
<dbReference type="AlphaFoldDB" id="A0A553HSP9"/>
<reference evidence="2" key="1">
    <citation type="submission" date="2019-06" db="EMBL/GenBank/DDBJ databases">
        <title>Draft genome sequence of the griseofulvin-producing fungus Xylaria cubensis strain G536.</title>
        <authorList>
            <person name="Mead M.E."/>
            <person name="Raja H.A."/>
            <person name="Steenwyk J.L."/>
            <person name="Knowles S.L."/>
            <person name="Oberlies N.H."/>
            <person name="Rokas A."/>
        </authorList>
    </citation>
    <scope>NUCLEOTIDE SEQUENCE [LARGE SCALE GENOMIC DNA]</scope>
    <source>
        <strain evidence="2">G536</strain>
    </source>
</reference>